<feature type="compositionally biased region" description="Polar residues" evidence="9">
    <location>
        <begin position="305"/>
        <end position="314"/>
    </location>
</feature>
<dbReference type="STRING" id="400727.A0A2T7Q1B8"/>
<evidence type="ECO:0000256" key="6">
    <source>
        <dbReference type="ARBA" id="ARBA00036164"/>
    </source>
</evidence>
<evidence type="ECO:0000256" key="8">
    <source>
        <dbReference type="RuleBase" id="RU363090"/>
    </source>
</evidence>
<feature type="region of interest" description="Disordered" evidence="9">
    <location>
        <begin position="249"/>
        <end position="369"/>
    </location>
</feature>
<evidence type="ECO:0000256" key="1">
    <source>
        <dbReference type="ARBA" id="ARBA00007374"/>
    </source>
</evidence>
<dbReference type="PANTHER" id="PTHR12400:SF51">
    <property type="entry name" value="INOSITOL POLYPHOSPHATE MULTIKINASE"/>
    <property type="match status" value="1"/>
</dbReference>
<accession>A0A2T7Q1B8</accession>
<comment type="caution">
    <text evidence="10">The sequence shown here is derived from an EMBL/GenBank/DDBJ whole genome shotgun (WGS) entry which is preliminary data.</text>
</comment>
<sequence length="413" mass="46399">MNGTDADDKVDEGCALEGTTVLATQVGGHRFDQKAGRKLGMLDCGNGTVLKALQGPPRGTRELTLYQEVFGPKCKDKDLLELRNFLPKYYGTETRDGVTFLVMQNLTCGFHEPNVLDLKMGRITYDPEASPEKQEHEVSKYPPLEKLGFQITGMMVHDNKTGAPHHSKKDFCRSLTAENIQKEGLGKFFGLQDGGLRKDVLEELIHKLQEIESWFLVQKKYAFYASSLLIVYSNQRSCSITASNTQPLVNVKNESPHPGVKRKREQEPWEDENNREIKVMRSTDGPQPSDGYQSKTDIFPDSNGDHSSLQKQKVSSTLEEDETTSKEEKESQPCHSGQQDGLDIPKESQPCGSGQQVGLDVNKRRAKEDGDRVPLVQIKMIDFAHVFPSSSKDENYLFGLQKLIRMLKDLQSM</sequence>
<evidence type="ECO:0000313" key="11">
    <source>
        <dbReference type="Proteomes" id="UP000245119"/>
    </source>
</evidence>
<keyword evidence="2 8" id="KW-0808">Transferase</keyword>
<dbReference type="GO" id="GO:0005634">
    <property type="term" value="C:nucleus"/>
    <property type="evidence" value="ECO:0007669"/>
    <property type="project" value="TreeGrafter"/>
</dbReference>
<evidence type="ECO:0000256" key="2">
    <source>
        <dbReference type="ARBA" id="ARBA00022679"/>
    </source>
</evidence>
<dbReference type="Pfam" id="PF03770">
    <property type="entry name" value="IPK"/>
    <property type="match status" value="1"/>
</dbReference>
<evidence type="ECO:0000256" key="3">
    <source>
        <dbReference type="ARBA" id="ARBA00022741"/>
    </source>
</evidence>
<keyword evidence="11" id="KW-1185">Reference proteome</keyword>
<comment type="catalytic activity">
    <reaction evidence="7">
        <text>1D-myo-inositol 1,3,4,6-tetrakisphosphate + ATP = 1D-myo-inositol 1,3,4,5,6-pentakisphosphate + ADP + H(+)</text>
        <dbReference type="Rhea" id="RHEA:12717"/>
        <dbReference type="ChEBI" id="CHEBI:15378"/>
        <dbReference type="ChEBI" id="CHEBI:30616"/>
        <dbReference type="ChEBI" id="CHEBI:57660"/>
        <dbReference type="ChEBI" id="CHEBI:57733"/>
        <dbReference type="ChEBI" id="CHEBI:456216"/>
        <dbReference type="EC" id="2.7.1.140"/>
    </reaction>
</comment>
<comment type="similarity">
    <text evidence="1 8">Belongs to the inositol phosphokinase (IPK) family.</text>
</comment>
<evidence type="ECO:0000313" key="10">
    <source>
        <dbReference type="EMBL" id="PVD39475.1"/>
    </source>
</evidence>
<feature type="compositionally biased region" description="Polar residues" evidence="9">
    <location>
        <begin position="284"/>
        <end position="296"/>
    </location>
</feature>
<organism evidence="10 11">
    <name type="scientific">Pomacea canaliculata</name>
    <name type="common">Golden apple snail</name>
    <dbReference type="NCBI Taxonomy" id="400727"/>
    <lineage>
        <taxon>Eukaryota</taxon>
        <taxon>Metazoa</taxon>
        <taxon>Spiralia</taxon>
        <taxon>Lophotrochozoa</taxon>
        <taxon>Mollusca</taxon>
        <taxon>Gastropoda</taxon>
        <taxon>Caenogastropoda</taxon>
        <taxon>Architaenioglossa</taxon>
        <taxon>Ampullarioidea</taxon>
        <taxon>Ampullariidae</taxon>
        <taxon>Pomacea</taxon>
    </lineage>
</organism>
<keyword evidence="3" id="KW-0547">Nucleotide-binding</keyword>
<dbReference type="PANTHER" id="PTHR12400">
    <property type="entry name" value="INOSITOL POLYPHOSPHATE KINASE"/>
    <property type="match status" value="1"/>
</dbReference>
<dbReference type="InterPro" id="IPR005522">
    <property type="entry name" value="IPK"/>
</dbReference>
<evidence type="ECO:0000256" key="5">
    <source>
        <dbReference type="ARBA" id="ARBA00022840"/>
    </source>
</evidence>
<dbReference type="EC" id="2.7.-.-" evidence="8"/>
<dbReference type="GO" id="GO:0032958">
    <property type="term" value="P:inositol phosphate biosynthetic process"/>
    <property type="evidence" value="ECO:0007669"/>
    <property type="project" value="InterPro"/>
</dbReference>
<evidence type="ECO:0000256" key="4">
    <source>
        <dbReference type="ARBA" id="ARBA00022777"/>
    </source>
</evidence>
<evidence type="ECO:0000256" key="9">
    <source>
        <dbReference type="SAM" id="MobiDB-lite"/>
    </source>
</evidence>
<feature type="compositionally biased region" description="Basic and acidic residues" evidence="9">
    <location>
        <begin position="264"/>
        <end position="281"/>
    </location>
</feature>
<name>A0A2T7Q1B8_POMCA</name>
<dbReference type="InterPro" id="IPR038286">
    <property type="entry name" value="IPK_sf"/>
</dbReference>
<reference evidence="10 11" key="1">
    <citation type="submission" date="2018-04" db="EMBL/GenBank/DDBJ databases">
        <title>The genome of golden apple snail Pomacea canaliculata provides insight into stress tolerance and invasive adaptation.</title>
        <authorList>
            <person name="Liu C."/>
            <person name="Liu B."/>
            <person name="Ren Y."/>
            <person name="Zhang Y."/>
            <person name="Wang H."/>
            <person name="Li S."/>
            <person name="Jiang F."/>
            <person name="Yin L."/>
            <person name="Zhang G."/>
            <person name="Qian W."/>
            <person name="Fan W."/>
        </authorList>
    </citation>
    <scope>NUCLEOTIDE SEQUENCE [LARGE SCALE GENOMIC DNA]</scope>
    <source>
        <strain evidence="10">SZHN2017</strain>
        <tissue evidence="10">Muscle</tissue>
    </source>
</reference>
<protein>
    <recommendedName>
        <fullName evidence="8">Kinase</fullName>
        <ecNumber evidence="8">2.7.-.-</ecNumber>
    </recommendedName>
</protein>
<keyword evidence="5" id="KW-0067">ATP-binding</keyword>
<dbReference type="OrthoDB" id="338650at2759"/>
<dbReference type="GO" id="GO:0047326">
    <property type="term" value="F:inositol-1,3,4,6-tetrakisphosphate 5-kinase activity"/>
    <property type="evidence" value="ECO:0007669"/>
    <property type="project" value="RHEA"/>
</dbReference>
<comment type="catalytic activity">
    <reaction evidence="6">
        <text>1D-myo-inositol 1,4,5-trisphosphate + 2 ATP = 1D-myo-inositol 1,3,4,5,6-pentakisphosphate + 2 ADP + 2 H(+)</text>
        <dbReference type="Rhea" id="RHEA:32359"/>
        <dbReference type="ChEBI" id="CHEBI:15378"/>
        <dbReference type="ChEBI" id="CHEBI:30616"/>
        <dbReference type="ChEBI" id="CHEBI:57733"/>
        <dbReference type="ChEBI" id="CHEBI:203600"/>
        <dbReference type="ChEBI" id="CHEBI:456216"/>
        <dbReference type="EC" id="2.7.1.151"/>
    </reaction>
</comment>
<gene>
    <name evidence="10" type="ORF">C0Q70_02109</name>
</gene>
<feature type="compositionally biased region" description="Basic and acidic residues" evidence="9">
    <location>
        <begin position="323"/>
        <end position="332"/>
    </location>
</feature>
<evidence type="ECO:0000256" key="7">
    <source>
        <dbReference type="ARBA" id="ARBA00036525"/>
    </source>
</evidence>
<dbReference type="GO" id="GO:0005524">
    <property type="term" value="F:ATP binding"/>
    <property type="evidence" value="ECO:0007669"/>
    <property type="project" value="UniProtKB-KW"/>
</dbReference>
<keyword evidence="4 8" id="KW-0418">Kinase</keyword>
<dbReference type="Proteomes" id="UP000245119">
    <property type="component" value="Linkage Group LG1"/>
</dbReference>
<dbReference type="SUPFAM" id="SSF56104">
    <property type="entry name" value="SAICAR synthase-like"/>
    <property type="match status" value="1"/>
</dbReference>
<proteinExistence type="inferred from homology"/>
<dbReference type="AlphaFoldDB" id="A0A2T7Q1B8"/>
<dbReference type="EMBL" id="PZQS01000001">
    <property type="protein sequence ID" value="PVD39475.1"/>
    <property type="molecule type" value="Genomic_DNA"/>
</dbReference>
<dbReference type="GO" id="GO:0005737">
    <property type="term" value="C:cytoplasm"/>
    <property type="evidence" value="ECO:0007669"/>
    <property type="project" value="TreeGrafter"/>
</dbReference>
<dbReference type="GO" id="GO:0008440">
    <property type="term" value="F:inositol-1,4,5-trisphosphate 3-kinase activity"/>
    <property type="evidence" value="ECO:0007669"/>
    <property type="project" value="TreeGrafter"/>
</dbReference>
<dbReference type="Gene3D" id="3.30.470.160">
    <property type="entry name" value="Inositol polyphosphate kinase"/>
    <property type="match status" value="1"/>
</dbReference>